<accession>A0AAD7LFA2</accession>
<evidence type="ECO:0000259" key="2">
    <source>
        <dbReference type="Pfam" id="PF25874"/>
    </source>
</evidence>
<dbReference type="GO" id="GO:0051177">
    <property type="term" value="P:meiotic sister chromatid cohesion"/>
    <property type="evidence" value="ECO:0007669"/>
    <property type="project" value="InterPro"/>
</dbReference>
<dbReference type="GO" id="GO:0007131">
    <property type="term" value="P:reciprocal meiotic recombination"/>
    <property type="evidence" value="ECO:0007669"/>
    <property type="project" value="InterPro"/>
</dbReference>
<feature type="region of interest" description="Disordered" evidence="1">
    <location>
        <begin position="1"/>
        <end position="26"/>
    </location>
</feature>
<dbReference type="KEGG" id="qsa:O6P43_023466"/>
<evidence type="ECO:0000256" key="1">
    <source>
        <dbReference type="SAM" id="MobiDB-lite"/>
    </source>
</evidence>
<dbReference type="EMBL" id="JARAOO010000009">
    <property type="protein sequence ID" value="KAJ7957129.1"/>
    <property type="molecule type" value="Genomic_DNA"/>
</dbReference>
<feature type="region of interest" description="Disordered" evidence="1">
    <location>
        <begin position="65"/>
        <end position="84"/>
    </location>
</feature>
<protein>
    <submittedName>
        <fullName evidence="3">Protein DYAD</fullName>
    </submittedName>
</protein>
<proteinExistence type="predicted"/>
<dbReference type="InterPro" id="IPR059080">
    <property type="entry name" value="WHD_PTC1"/>
</dbReference>
<dbReference type="InterPro" id="IPR044221">
    <property type="entry name" value="DYAD/AMEIOTIC1"/>
</dbReference>
<keyword evidence="4" id="KW-1185">Reference proteome</keyword>
<reference evidence="3" key="1">
    <citation type="journal article" date="2023" name="Science">
        <title>Elucidation of the pathway for biosynthesis of saponin adjuvants from the soapbark tree.</title>
        <authorList>
            <person name="Reed J."/>
            <person name="Orme A."/>
            <person name="El-Demerdash A."/>
            <person name="Owen C."/>
            <person name="Martin L.B.B."/>
            <person name="Misra R.C."/>
            <person name="Kikuchi S."/>
            <person name="Rejzek M."/>
            <person name="Martin A.C."/>
            <person name="Harkess A."/>
            <person name="Leebens-Mack J."/>
            <person name="Louveau T."/>
            <person name="Stephenson M.J."/>
            <person name="Osbourn A."/>
        </authorList>
    </citation>
    <scope>NUCLEOTIDE SEQUENCE</scope>
    <source>
        <strain evidence="3">S10</strain>
    </source>
</reference>
<dbReference type="PANTHER" id="PTHR46740:SF1">
    <property type="entry name" value="DYAD PROTEIN"/>
    <property type="match status" value="1"/>
</dbReference>
<dbReference type="PANTHER" id="PTHR46740">
    <property type="entry name" value="PROTEIN DYAD"/>
    <property type="match status" value="1"/>
</dbReference>
<name>A0AAD7LFA2_QUISA</name>
<feature type="compositionally biased region" description="Basic residues" evidence="1">
    <location>
        <begin position="65"/>
        <end position="78"/>
    </location>
</feature>
<organism evidence="3 4">
    <name type="scientific">Quillaja saponaria</name>
    <name type="common">Soap bark tree</name>
    <dbReference type="NCBI Taxonomy" id="32244"/>
    <lineage>
        <taxon>Eukaryota</taxon>
        <taxon>Viridiplantae</taxon>
        <taxon>Streptophyta</taxon>
        <taxon>Embryophyta</taxon>
        <taxon>Tracheophyta</taxon>
        <taxon>Spermatophyta</taxon>
        <taxon>Magnoliopsida</taxon>
        <taxon>eudicotyledons</taxon>
        <taxon>Gunneridae</taxon>
        <taxon>Pentapetalae</taxon>
        <taxon>rosids</taxon>
        <taxon>fabids</taxon>
        <taxon>Fabales</taxon>
        <taxon>Quillajaceae</taxon>
        <taxon>Quillaja</taxon>
    </lineage>
</organism>
<feature type="domain" description="PTC1-like winged helix-turn-helix" evidence="2">
    <location>
        <begin position="83"/>
        <end position="165"/>
    </location>
</feature>
<gene>
    <name evidence="3" type="ORF">O6P43_023466</name>
</gene>
<comment type="caution">
    <text evidence="3">The sequence shown here is derived from an EMBL/GenBank/DDBJ whole genome shotgun (WGS) entry which is preliminary data.</text>
</comment>
<dbReference type="AlphaFoldDB" id="A0AAD7LFA2"/>
<dbReference type="Proteomes" id="UP001163823">
    <property type="component" value="Chromosome 9"/>
</dbReference>
<evidence type="ECO:0000313" key="4">
    <source>
        <dbReference type="Proteomes" id="UP001163823"/>
    </source>
</evidence>
<dbReference type="Pfam" id="PF25874">
    <property type="entry name" value="WHD_plant_repro"/>
    <property type="match status" value="1"/>
</dbReference>
<sequence length="416" mass="48027">MEKTKLRLLGSIPKEEDVKDEDEDVRDEDVKTVNAKMLFIPEFKKRKRLGRDQLRELKAALDGRKRKCSRKDKKKRPEARRDRWSAERYKLAEQSMLEILKAEGATFTNPISRPDLRVAARKYIGDTGLLDHLLKHIDGKVAPGGTERFRRWFGTNGVMEYWLESSDLDSIRQEAGVQDPYWIPPSRFTTGAGPSQELTSSGELMLLKEEMIKMRRDMELILKKQEPSETNLMEETHKELVKWKAMTEQRLSEITTSLKGMQGMYTRSPEKWEDWLASSNLDNMQGDELLPWFGNADLLNVEQEAVVQDHYLGPPPQFTACGGPSQDSVCLRELQLLKEEMASMKRNVLELAPKKQEEEQANVTPDSCITVNSNSEVDNSLILFQEMFMELFKWKEKMEQQLLEVSNAVYGMLAMK</sequence>
<evidence type="ECO:0000313" key="3">
    <source>
        <dbReference type="EMBL" id="KAJ7957129.1"/>
    </source>
</evidence>